<dbReference type="InterPro" id="IPR022536">
    <property type="entry name" value="EspC"/>
</dbReference>
<dbReference type="Proteomes" id="UP000182915">
    <property type="component" value="Chromosome I"/>
</dbReference>
<evidence type="ECO:0000313" key="2">
    <source>
        <dbReference type="Proteomes" id="UP000182915"/>
    </source>
</evidence>
<dbReference type="GO" id="GO:0009306">
    <property type="term" value="P:protein secretion"/>
    <property type="evidence" value="ECO:0007669"/>
    <property type="project" value="InterPro"/>
</dbReference>
<organism evidence="1 2">
    <name type="scientific">Mycolicibacterium rutilum</name>
    <name type="common">Mycobacterium rutilum</name>
    <dbReference type="NCBI Taxonomy" id="370526"/>
    <lineage>
        <taxon>Bacteria</taxon>
        <taxon>Bacillati</taxon>
        <taxon>Actinomycetota</taxon>
        <taxon>Actinomycetes</taxon>
        <taxon>Mycobacteriales</taxon>
        <taxon>Mycobacteriaceae</taxon>
        <taxon>Mycolicibacterium</taxon>
    </lineage>
</organism>
<evidence type="ECO:0000313" key="1">
    <source>
        <dbReference type="EMBL" id="SEH92613.1"/>
    </source>
</evidence>
<dbReference type="Pfam" id="PF10824">
    <property type="entry name" value="T7SS_ESX_EspC"/>
    <property type="match status" value="1"/>
</dbReference>
<dbReference type="EMBL" id="LT629971">
    <property type="protein sequence ID" value="SEH92613.1"/>
    <property type="molecule type" value="Genomic_DNA"/>
</dbReference>
<dbReference type="OrthoDB" id="4763847at2"/>
<dbReference type="RefSeq" id="WP_083410135.1">
    <property type="nucleotide sequence ID" value="NZ_LT629971.1"/>
</dbReference>
<proteinExistence type="predicted"/>
<accession>A0A1H6M5J0</accession>
<protein>
    <submittedName>
        <fullName evidence="1">Excreted virulence factor EspC, type VII ESX diderm</fullName>
    </submittedName>
</protein>
<dbReference type="STRING" id="370526.SAMN04489835_5783"/>
<sequence length="101" mass="10403">MGGTDAARVDVTALASVATQYQTAADIVAAAARTHLAALSFDGAAAGQAYVAHGDAVRRAVEEVADQLWRWSRAASEIAGALRASADRYAEADLRAVGRMG</sequence>
<dbReference type="AlphaFoldDB" id="A0A1H6M5J0"/>
<reference evidence="2" key="1">
    <citation type="submission" date="2016-10" db="EMBL/GenBank/DDBJ databases">
        <authorList>
            <person name="Varghese N."/>
            <person name="Submissions S."/>
        </authorList>
    </citation>
    <scope>NUCLEOTIDE SEQUENCE [LARGE SCALE GENOMIC DNA]</scope>
    <source>
        <strain evidence="2">DSM 45405</strain>
    </source>
</reference>
<keyword evidence="2" id="KW-1185">Reference proteome</keyword>
<name>A0A1H6M5J0_MYCRU</name>
<gene>
    <name evidence="1" type="ORF">SAMN04489835_5783</name>
</gene>